<dbReference type="EMBL" id="JANPWB010000016">
    <property type="protein sequence ID" value="KAJ1084460.1"/>
    <property type="molecule type" value="Genomic_DNA"/>
</dbReference>
<dbReference type="AlphaFoldDB" id="A0AAV7L1X4"/>
<evidence type="ECO:0000313" key="1">
    <source>
        <dbReference type="EMBL" id="KAJ1084460.1"/>
    </source>
</evidence>
<comment type="caution">
    <text evidence="1">The sequence shown here is derived from an EMBL/GenBank/DDBJ whole genome shotgun (WGS) entry which is preliminary data.</text>
</comment>
<accession>A0AAV7L1X4</accession>
<evidence type="ECO:0000313" key="2">
    <source>
        <dbReference type="Proteomes" id="UP001066276"/>
    </source>
</evidence>
<sequence length="128" mass="14103">MAPSGYHETLRLSPNTLYWAIQGTTKVPTRSPTEYHGALHLTPDESAPGICTYDTEGARRDLDKPPRIAPPAPALVLQRAPSDLYMATHHRHLKTTHRAPRCPELVMSATFAGYHGTTHMVPRCPAPT</sequence>
<gene>
    <name evidence="1" type="ORF">NDU88_004607</name>
</gene>
<name>A0AAV7L1X4_PLEWA</name>
<reference evidence="1" key="1">
    <citation type="journal article" date="2022" name="bioRxiv">
        <title>Sequencing and chromosome-scale assembly of the giantPleurodeles waltlgenome.</title>
        <authorList>
            <person name="Brown T."/>
            <person name="Elewa A."/>
            <person name="Iarovenko S."/>
            <person name="Subramanian E."/>
            <person name="Araus A.J."/>
            <person name="Petzold A."/>
            <person name="Susuki M."/>
            <person name="Suzuki K.-i.T."/>
            <person name="Hayashi T."/>
            <person name="Toyoda A."/>
            <person name="Oliveira C."/>
            <person name="Osipova E."/>
            <person name="Leigh N.D."/>
            <person name="Simon A."/>
            <person name="Yun M.H."/>
        </authorList>
    </citation>
    <scope>NUCLEOTIDE SEQUENCE</scope>
    <source>
        <strain evidence="1">20211129_DDA</strain>
        <tissue evidence="1">Liver</tissue>
    </source>
</reference>
<proteinExistence type="predicted"/>
<dbReference type="Proteomes" id="UP001066276">
    <property type="component" value="Chromosome 12"/>
</dbReference>
<protein>
    <submittedName>
        <fullName evidence="1">Uncharacterized protein</fullName>
    </submittedName>
</protein>
<keyword evidence="2" id="KW-1185">Reference proteome</keyword>
<organism evidence="1 2">
    <name type="scientific">Pleurodeles waltl</name>
    <name type="common">Iberian ribbed newt</name>
    <dbReference type="NCBI Taxonomy" id="8319"/>
    <lineage>
        <taxon>Eukaryota</taxon>
        <taxon>Metazoa</taxon>
        <taxon>Chordata</taxon>
        <taxon>Craniata</taxon>
        <taxon>Vertebrata</taxon>
        <taxon>Euteleostomi</taxon>
        <taxon>Amphibia</taxon>
        <taxon>Batrachia</taxon>
        <taxon>Caudata</taxon>
        <taxon>Salamandroidea</taxon>
        <taxon>Salamandridae</taxon>
        <taxon>Pleurodelinae</taxon>
        <taxon>Pleurodeles</taxon>
    </lineage>
</organism>